<accession>A0ABR3CUD8</accession>
<dbReference type="InterPro" id="IPR029058">
    <property type="entry name" value="AB_hydrolase_fold"/>
</dbReference>
<keyword evidence="1" id="KW-0378">Hydrolase</keyword>
<dbReference type="EMBL" id="JAJVCZ030000001">
    <property type="protein sequence ID" value="KAL0264154.1"/>
    <property type="molecule type" value="Genomic_DNA"/>
</dbReference>
<dbReference type="GeneID" id="92004185"/>
<dbReference type="InterPro" id="IPR000073">
    <property type="entry name" value="AB_hydrolase_1"/>
</dbReference>
<comment type="similarity">
    <text evidence="2">Belongs to the AB hydrolase superfamily. Epoxide hydrolase family.</text>
</comment>
<dbReference type="PANTHER" id="PTHR43329">
    <property type="entry name" value="EPOXIDE HYDROLASE"/>
    <property type="match status" value="1"/>
</dbReference>
<evidence type="ECO:0000256" key="1">
    <source>
        <dbReference type="ARBA" id="ARBA00022801"/>
    </source>
</evidence>
<evidence type="ECO:0000256" key="2">
    <source>
        <dbReference type="ARBA" id="ARBA00038334"/>
    </source>
</evidence>
<evidence type="ECO:0000313" key="4">
    <source>
        <dbReference type="EMBL" id="KAL0264154.1"/>
    </source>
</evidence>
<protein>
    <recommendedName>
        <fullName evidence="3">AB hydrolase-1 domain-containing protein</fullName>
    </recommendedName>
</protein>
<keyword evidence="5" id="KW-1185">Reference proteome</keyword>
<comment type="caution">
    <text evidence="4">The sequence shown here is derived from an EMBL/GenBank/DDBJ whole genome shotgun (WGS) entry which is preliminary data.</text>
</comment>
<feature type="domain" description="AB hydrolase-1" evidence="3">
    <location>
        <begin position="72"/>
        <end position="376"/>
    </location>
</feature>
<evidence type="ECO:0000259" key="3">
    <source>
        <dbReference type="Pfam" id="PF00561"/>
    </source>
</evidence>
<dbReference type="Proteomes" id="UP001430584">
    <property type="component" value="Unassembled WGS sequence"/>
</dbReference>
<name>A0ABR3CUD8_9PEZI</name>
<organism evidence="4 5">
    <name type="scientific">Diplodia seriata</name>
    <dbReference type="NCBI Taxonomy" id="420778"/>
    <lineage>
        <taxon>Eukaryota</taxon>
        <taxon>Fungi</taxon>
        <taxon>Dikarya</taxon>
        <taxon>Ascomycota</taxon>
        <taxon>Pezizomycotina</taxon>
        <taxon>Dothideomycetes</taxon>
        <taxon>Dothideomycetes incertae sedis</taxon>
        <taxon>Botryosphaeriales</taxon>
        <taxon>Botryosphaeriaceae</taxon>
        <taxon>Diplodia</taxon>
    </lineage>
</organism>
<dbReference type="SUPFAM" id="SSF53474">
    <property type="entry name" value="alpha/beta-Hydrolases"/>
    <property type="match status" value="1"/>
</dbReference>
<dbReference type="Gene3D" id="3.40.50.1820">
    <property type="entry name" value="alpha/beta hydrolase"/>
    <property type="match status" value="1"/>
</dbReference>
<sequence length="408" mass="44755">MRDHLPTFSISHTAKHTKSLLPHLIPKHLITPPYPNPPPTMAALPTLTSHTFTHDDDTKKTFYWSAGPASGPLLIFIHGWPANGSTWTPQLLALAALGFRTIAPDTRGYGRSSVPAASGDDENKRAYALSEHVGDMLALLAHLRRPRAVWLGHDWGAGLVWALAAAHPEACAGAAGMAVPYGVLEGGGLEKLVRLSDRDVYPEDAGYPLAQWDYQAFHAEEPARSAALLRADVPNTLRWIYRPGSPAAFGKPAFTARMREAGGWFGGRESAPETAVGETLFARYDGAMFDGLVAEFERNGFEGPNAYYLNHDVNREYLKDAPNGGHLHFPVLFIEAKWDNICDTAVSRLAEPMRESCSNLTEVSIDAGHWVALEKPEETNAAIVRWIATKLPHYFPGYWKTPFVSSVL</sequence>
<dbReference type="RefSeq" id="XP_066636894.1">
    <property type="nucleotide sequence ID" value="XM_066771615.1"/>
</dbReference>
<evidence type="ECO:0000313" key="5">
    <source>
        <dbReference type="Proteomes" id="UP001430584"/>
    </source>
</evidence>
<dbReference type="PRINTS" id="PR00412">
    <property type="entry name" value="EPOXHYDRLASE"/>
</dbReference>
<reference evidence="4 5" key="1">
    <citation type="submission" date="2024-02" db="EMBL/GenBank/DDBJ databases">
        <title>De novo assembly and annotation of 12 fungi associated with fruit tree decline syndrome in Ontario, Canada.</title>
        <authorList>
            <person name="Sulman M."/>
            <person name="Ellouze W."/>
            <person name="Ilyukhin E."/>
        </authorList>
    </citation>
    <scope>NUCLEOTIDE SEQUENCE [LARGE SCALE GENOMIC DNA]</scope>
    <source>
        <strain evidence="4 5">FDS-637</strain>
    </source>
</reference>
<dbReference type="Pfam" id="PF00561">
    <property type="entry name" value="Abhydrolase_1"/>
    <property type="match status" value="1"/>
</dbReference>
<gene>
    <name evidence="4" type="ORF">SLS55_000100</name>
</gene>
<proteinExistence type="inferred from homology"/>
<dbReference type="InterPro" id="IPR000639">
    <property type="entry name" value="Epox_hydrolase-like"/>
</dbReference>